<evidence type="ECO:0000313" key="3">
    <source>
        <dbReference type="EMBL" id="SKB50360.1"/>
    </source>
</evidence>
<accession>A0A1T5BTZ3</accession>
<dbReference type="Proteomes" id="UP000189818">
    <property type="component" value="Unassembled WGS sequence"/>
</dbReference>
<sequence length="268" mass="29025">MIASIAYLGLLDDEEIELDIAALELSALDHPGVDLTPYHEQLDALEAELRDEGADAETSEEQAGALSRLLAGRHGFAGDSASYDAPLNADMIRVLDRRRGLPVSLSILYVALARRLGWIAEALNTPSHVLVRIGPLDSPILIDPFHDGLPVGDETLDKLLRRSLGPTARIEPEHVAPLPNRLVLVRLLLNQATRAEQAGDAARAIAIYERIVEVAPSHAQGWWDLARLQLADGRGEEARGSLSAMLEITRDADARATILEALEALSGR</sequence>
<evidence type="ECO:0000313" key="4">
    <source>
        <dbReference type="Proteomes" id="UP000189818"/>
    </source>
</evidence>
<dbReference type="PANTHER" id="PTHR31350:SF21">
    <property type="entry name" value="F-BOX ONLY PROTEIN 21"/>
    <property type="match status" value="1"/>
</dbReference>
<dbReference type="Gene3D" id="1.25.40.10">
    <property type="entry name" value="Tetratricopeptide repeat domain"/>
    <property type="match status" value="1"/>
</dbReference>
<dbReference type="PANTHER" id="PTHR31350">
    <property type="entry name" value="SI:DKEY-261L7.2"/>
    <property type="match status" value="1"/>
</dbReference>
<organism evidence="3 4">
    <name type="scientific">Rhizorhabdus histidinilytica</name>
    <dbReference type="NCBI Taxonomy" id="439228"/>
    <lineage>
        <taxon>Bacteria</taxon>
        <taxon>Pseudomonadati</taxon>
        <taxon>Pseudomonadota</taxon>
        <taxon>Alphaproteobacteria</taxon>
        <taxon>Sphingomonadales</taxon>
        <taxon>Sphingomonadaceae</taxon>
        <taxon>Rhizorhabdus</taxon>
    </lineage>
</organism>
<dbReference type="Pfam" id="PF13369">
    <property type="entry name" value="Transglut_core2"/>
    <property type="match status" value="1"/>
</dbReference>
<comment type="similarity">
    <text evidence="1">Belongs to the UPF0162 family.</text>
</comment>
<dbReference type="OrthoDB" id="232498at2"/>
<dbReference type="RefSeq" id="WP_079647580.1">
    <property type="nucleotide sequence ID" value="NZ_FUYM01000003.1"/>
</dbReference>
<dbReference type="STRING" id="439228.SAMN06295920_103261"/>
<evidence type="ECO:0000256" key="1">
    <source>
        <dbReference type="ARBA" id="ARBA00007100"/>
    </source>
</evidence>
<gene>
    <name evidence="3" type="ORF">SAMN06295920_103261</name>
</gene>
<dbReference type="InterPro" id="IPR011990">
    <property type="entry name" value="TPR-like_helical_dom_sf"/>
</dbReference>
<feature type="domain" description="Protein SirB1 N-terminal" evidence="2">
    <location>
        <begin position="38"/>
        <end position="188"/>
    </location>
</feature>
<name>A0A1T5BTZ3_9SPHN</name>
<proteinExistence type="inferred from homology"/>
<dbReference type="AlphaFoldDB" id="A0A1T5BTZ3"/>
<dbReference type="EMBL" id="FUYM01000003">
    <property type="protein sequence ID" value="SKB50360.1"/>
    <property type="molecule type" value="Genomic_DNA"/>
</dbReference>
<dbReference type="InterPro" id="IPR032698">
    <property type="entry name" value="SirB1_N"/>
</dbReference>
<reference evidence="4" key="1">
    <citation type="submission" date="2017-02" db="EMBL/GenBank/DDBJ databases">
        <authorList>
            <person name="Varghese N."/>
            <person name="Submissions S."/>
        </authorList>
    </citation>
    <scope>NUCLEOTIDE SEQUENCE [LARGE SCALE GENOMIC DNA]</scope>
    <source>
        <strain evidence="4">UM2</strain>
    </source>
</reference>
<dbReference type="SUPFAM" id="SSF48452">
    <property type="entry name" value="TPR-like"/>
    <property type="match status" value="1"/>
</dbReference>
<evidence type="ECO:0000259" key="2">
    <source>
        <dbReference type="Pfam" id="PF13369"/>
    </source>
</evidence>
<keyword evidence="4" id="KW-1185">Reference proteome</keyword>
<protein>
    <submittedName>
        <fullName evidence="3">Regulator of sirC expression, contains transglutaminase-like and TPR domains</fullName>
    </submittedName>
</protein>
<dbReference type="Pfam" id="PF14559">
    <property type="entry name" value="TPR_19"/>
    <property type="match status" value="1"/>
</dbReference>